<dbReference type="PANTHER" id="PTHR28663">
    <property type="entry name" value="COILED-COIL DOMAIN-CONTAINING PROTEIN 173"/>
    <property type="match status" value="1"/>
</dbReference>
<reference evidence="3 4" key="1">
    <citation type="journal article" date="2015" name="Genome Biol. Evol.">
        <title>Phylogenomic analyses indicate that early fungi evolved digesting cell walls of algal ancestors of land plants.</title>
        <authorList>
            <person name="Chang Y."/>
            <person name="Wang S."/>
            <person name="Sekimoto S."/>
            <person name="Aerts A.L."/>
            <person name="Choi C."/>
            <person name="Clum A."/>
            <person name="LaButti K.M."/>
            <person name="Lindquist E.A."/>
            <person name="Yee Ngan C."/>
            <person name="Ohm R.A."/>
            <person name="Salamov A.A."/>
            <person name="Grigoriev I.V."/>
            <person name="Spatafora J.W."/>
            <person name="Berbee M.L."/>
        </authorList>
    </citation>
    <scope>NUCLEOTIDE SEQUENCE [LARGE SCALE GENOMIC DNA]</scope>
    <source>
        <strain evidence="3 4">JEL478</strain>
    </source>
</reference>
<feature type="region of interest" description="Disordered" evidence="2">
    <location>
        <begin position="495"/>
        <end position="541"/>
    </location>
</feature>
<sequence length="566" mass="65117">MATAAITSVPFNPHQSTFELSHLGAHPHRTDGVHGGRRSARSQSTVVSADEVKRVVQRAVGSKEGEENAAVAANRAALHVASQARVSAWGNTVSGLRRQKLQARAERFKAEEEERQKMDKEYAKEREEKRARDVERARAIMYDAKDEVKTFHSKVLLYQVMKKKQHEISNLLNFKSVNEEEQTLAHALLQEQGTVEAKKAQRLQLAREQEKQISEKEVKKDMAKRAHLEEGANIRALDATYQQQQRIATAQRRAHELAIHNDLVRMLQDHKQSQEEETRKELEENSKVAAWSERKEAFDKAKKEAEKHWMLEKFRVAEALGQSRAQEDAQVNAQYELEVENSLKAKDEKERKLEDGKRAQREQLAREKRAYYEHHLTVQKEQQEAKKEHRRQEFELNQKLWVQATAQELRRRQTQVENGKKMLEFHRSQVTAKRARETAIAEASAQFDKQTLQSQISDEKRFLSYCEGLAHEPWARENTRLQKYVSDTVSRRTADLASKEKRDFRSPFDDERSHKSTGRRLGLTTFANHSAEAESAAPVREERIISSAASTTARIIGRAKPSVSSI</sequence>
<proteinExistence type="predicted"/>
<dbReference type="Proteomes" id="UP000070544">
    <property type="component" value="Unassembled WGS sequence"/>
</dbReference>
<dbReference type="PANTHER" id="PTHR28663:SF1">
    <property type="entry name" value="CILIA- AND FLAGELLA- ASSOCIATED PROTEIN 210"/>
    <property type="match status" value="1"/>
</dbReference>
<dbReference type="EMBL" id="KQ965802">
    <property type="protein sequence ID" value="KXS11491.1"/>
    <property type="molecule type" value="Genomic_DNA"/>
</dbReference>
<gene>
    <name evidence="3" type="ORF">M427DRAFT_72940</name>
</gene>
<accession>A0A139A3X1</accession>
<evidence type="ECO:0008006" key="5">
    <source>
        <dbReference type="Google" id="ProtNLM"/>
    </source>
</evidence>
<keyword evidence="1" id="KW-0175">Coiled coil</keyword>
<dbReference type="InterPro" id="IPR039986">
    <property type="entry name" value="CFAP210"/>
</dbReference>
<dbReference type="OMA" id="EMHFRSQ"/>
<dbReference type="STRING" id="1344416.A0A139A3X1"/>
<evidence type="ECO:0000256" key="1">
    <source>
        <dbReference type="SAM" id="Coils"/>
    </source>
</evidence>
<dbReference type="OrthoDB" id="331765at2759"/>
<feature type="coiled-coil region" evidence="1">
    <location>
        <begin position="93"/>
        <end position="130"/>
    </location>
</feature>
<feature type="compositionally biased region" description="Basic and acidic residues" evidence="2">
    <location>
        <begin position="495"/>
        <end position="514"/>
    </location>
</feature>
<organism evidence="3 4">
    <name type="scientific">Gonapodya prolifera (strain JEL478)</name>
    <name type="common">Monoblepharis prolifera</name>
    <dbReference type="NCBI Taxonomy" id="1344416"/>
    <lineage>
        <taxon>Eukaryota</taxon>
        <taxon>Fungi</taxon>
        <taxon>Fungi incertae sedis</taxon>
        <taxon>Chytridiomycota</taxon>
        <taxon>Chytridiomycota incertae sedis</taxon>
        <taxon>Monoblepharidomycetes</taxon>
        <taxon>Monoblepharidales</taxon>
        <taxon>Gonapodyaceae</taxon>
        <taxon>Gonapodya</taxon>
    </lineage>
</organism>
<evidence type="ECO:0000313" key="3">
    <source>
        <dbReference type="EMBL" id="KXS11491.1"/>
    </source>
</evidence>
<name>A0A139A3X1_GONPJ</name>
<keyword evidence="4" id="KW-1185">Reference proteome</keyword>
<evidence type="ECO:0000313" key="4">
    <source>
        <dbReference type="Proteomes" id="UP000070544"/>
    </source>
</evidence>
<evidence type="ECO:0000256" key="2">
    <source>
        <dbReference type="SAM" id="MobiDB-lite"/>
    </source>
</evidence>
<dbReference type="AlphaFoldDB" id="A0A139A3X1"/>
<feature type="region of interest" description="Disordered" evidence="2">
    <location>
        <begin position="24"/>
        <end position="45"/>
    </location>
</feature>
<protein>
    <recommendedName>
        <fullName evidence="5">Trichohyalin-plectin-homology domain-containing protein</fullName>
    </recommendedName>
</protein>